<name>B7BDN6_9BACT</name>
<dbReference type="AlphaFoldDB" id="B7BDN6"/>
<dbReference type="InterPro" id="IPR002549">
    <property type="entry name" value="AI-2E-like"/>
</dbReference>
<evidence type="ECO:0000256" key="2">
    <source>
        <dbReference type="ARBA" id="ARBA00009773"/>
    </source>
</evidence>
<evidence type="ECO:0000256" key="1">
    <source>
        <dbReference type="ARBA" id="ARBA00004141"/>
    </source>
</evidence>
<reference evidence="7 8" key="2">
    <citation type="submission" date="2008-10" db="EMBL/GenBank/DDBJ databases">
        <authorList>
            <person name="Fulton L."/>
            <person name="Clifton S."/>
            <person name="Fulton B."/>
            <person name="Xu J."/>
            <person name="Minx P."/>
            <person name="Pepin K.H."/>
            <person name="Johnson M."/>
            <person name="Bhonagiri V."/>
            <person name="Nash W.E."/>
            <person name="Mardis E.R."/>
            <person name="Wilson R.K."/>
        </authorList>
    </citation>
    <scope>NUCLEOTIDE SEQUENCE [LARGE SCALE GENOMIC DNA]</scope>
    <source>
        <strain evidence="7 8">DSM 18315</strain>
    </source>
</reference>
<organism evidence="7 8">
    <name type="scientific">Parabacteroides johnsonii DSM 18315</name>
    <dbReference type="NCBI Taxonomy" id="537006"/>
    <lineage>
        <taxon>Bacteria</taxon>
        <taxon>Pseudomonadati</taxon>
        <taxon>Bacteroidota</taxon>
        <taxon>Bacteroidia</taxon>
        <taxon>Bacteroidales</taxon>
        <taxon>Tannerellaceae</taxon>
        <taxon>Parabacteroides</taxon>
    </lineage>
</organism>
<comment type="subcellular location">
    <subcellularLocation>
        <location evidence="1">Membrane</location>
        <topology evidence="1">Multi-pass membrane protein</topology>
    </subcellularLocation>
</comment>
<comment type="similarity">
    <text evidence="2">Belongs to the autoinducer-2 exporter (AI-2E) (TC 2.A.86) family.</text>
</comment>
<dbReference type="PANTHER" id="PTHR21716">
    <property type="entry name" value="TRANSMEMBRANE PROTEIN"/>
    <property type="match status" value="1"/>
</dbReference>
<evidence type="ECO:0000256" key="6">
    <source>
        <dbReference type="SAM" id="Phobius"/>
    </source>
</evidence>
<keyword evidence="3 6" id="KW-0812">Transmembrane</keyword>
<keyword evidence="5 6" id="KW-0472">Membrane</keyword>
<reference evidence="7 8" key="1">
    <citation type="submission" date="2008-10" db="EMBL/GenBank/DDBJ databases">
        <title>Draft genome sequence of Parabacteroides johnsonii (DSM 18315).</title>
        <authorList>
            <person name="Sudarsanam P."/>
            <person name="Ley R."/>
            <person name="Guruge J."/>
            <person name="Turnbaugh P.J."/>
            <person name="Mahowald M."/>
            <person name="Liep D."/>
            <person name="Gordon J."/>
        </authorList>
    </citation>
    <scope>NUCLEOTIDE SEQUENCE [LARGE SCALE GENOMIC DNA]</scope>
    <source>
        <strain evidence="7 8">DSM 18315</strain>
    </source>
</reference>
<dbReference type="STRING" id="537006.PRABACTJOHN_03160"/>
<evidence type="ECO:0000256" key="5">
    <source>
        <dbReference type="ARBA" id="ARBA00023136"/>
    </source>
</evidence>
<accession>B7BDN6</accession>
<evidence type="ECO:0000313" key="7">
    <source>
        <dbReference type="EMBL" id="EEC95456.1"/>
    </source>
</evidence>
<sequence length="341" mass="38163">MQNNRMNVKEQYWKYSLVTIIIVLGMILFVEFIPFLGGILGACTIYILVRKQMLYLTEKKHLRRSFVAIILLLETILCFLIPLSLAVWLLINKLQNFNLDPTQLVKSAEHIANLIEQRTGYDVLDTSNIMSAVSILPKIGQVLMGGISGFAINVAVLVLILYFMLIGGAKMEKYVYSILPFSDENKKNVLNEINMIVTSNAIGIPLLAIIQGLIALLGYWIFDVPSPFLFGFLTCFATIIPVVGTALVWLPLALYMVLTGDWVNAAGLTAYALIIITNVDNLIRFILQKKMADTHPLITIFGVIIGLSLFGFMGIIFGPLLISIFILCFNIFKEKYLDNAR</sequence>
<feature type="transmembrane region" description="Helical" evidence="6">
    <location>
        <begin position="142"/>
        <end position="165"/>
    </location>
</feature>
<feature type="transmembrane region" description="Helical" evidence="6">
    <location>
        <begin position="201"/>
        <end position="222"/>
    </location>
</feature>
<gene>
    <name evidence="7" type="ORF">PRABACTJOHN_03160</name>
</gene>
<keyword evidence="4 6" id="KW-1133">Transmembrane helix</keyword>
<evidence type="ECO:0000256" key="3">
    <source>
        <dbReference type="ARBA" id="ARBA00022692"/>
    </source>
</evidence>
<feature type="transmembrane region" description="Helical" evidence="6">
    <location>
        <begin position="262"/>
        <end position="279"/>
    </location>
</feature>
<evidence type="ECO:0000256" key="4">
    <source>
        <dbReference type="ARBA" id="ARBA00022989"/>
    </source>
</evidence>
<dbReference type="Pfam" id="PF01594">
    <property type="entry name" value="AI-2E_transport"/>
    <property type="match status" value="1"/>
</dbReference>
<protein>
    <submittedName>
        <fullName evidence="7">Uncharacterized protein</fullName>
    </submittedName>
</protein>
<dbReference type="HOGENOM" id="CLU_041771_0_0_10"/>
<dbReference type="Proteomes" id="UP000005510">
    <property type="component" value="Unassembled WGS sequence"/>
</dbReference>
<feature type="transmembrane region" description="Helical" evidence="6">
    <location>
        <begin position="12"/>
        <end position="29"/>
    </location>
</feature>
<dbReference type="EMBL" id="ABYH01000341">
    <property type="protein sequence ID" value="EEC95456.1"/>
    <property type="molecule type" value="Genomic_DNA"/>
</dbReference>
<comment type="caution">
    <text evidence="7">The sequence shown here is derived from an EMBL/GenBank/DDBJ whole genome shotgun (WGS) entry which is preliminary data.</text>
</comment>
<feature type="transmembrane region" description="Helical" evidence="6">
    <location>
        <begin position="66"/>
        <end position="91"/>
    </location>
</feature>
<proteinExistence type="inferred from homology"/>
<evidence type="ECO:0000313" key="8">
    <source>
        <dbReference type="Proteomes" id="UP000005510"/>
    </source>
</evidence>
<feature type="transmembrane region" description="Helical" evidence="6">
    <location>
        <begin position="228"/>
        <end position="250"/>
    </location>
</feature>
<feature type="transmembrane region" description="Helical" evidence="6">
    <location>
        <begin position="299"/>
        <end position="332"/>
    </location>
</feature>
<dbReference type="PANTHER" id="PTHR21716:SF4">
    <property type="entry name" value="TRANSMEMBRANE PROTEIN 245"/>
    <property type="match status" value="1"/>
</dbReference>
<dbReference type="GO" id="GO:0016020">
    <property type="term" value="C:membrane"/>
    <property type="evidence" value="ECO:0007669"/>
    <property type="project" value="UniProtKB-SubCell"/>
</dbReference>